<dbReference type="PANTHER" id="PTHR43191">
    <property type="entry name" value="RRNA METHYLTRANSFERASE 3"/>
    <property type="match status" value="1"/>
</dbReference>
<reference evidence="5 6" key="1">
    <citation type="submission" date="2019-03" db="EMBL/GenBank/DDBJ databases">
        <title>Genomic Encyclopedia of Archaeal and Bacterial Type Strains, Phase II (KMG-II): from individual species to whole genera.</title>
        <authorList>
            <person name="Goeker M."/>
        </authorList>
    </citation>
    <scope>NUCLEOTIDE SEQUENCE [LARGE SCALE GENOMIC DNA]</scope>
    <source>
        <strain evidence="5 6">ATCC 25309</strain>
    </source>
</reference>
<dbReference type="InterPro" id="IPR053888">
    <property type="entry name" value="MRM3-like_sub_bind"/>
</dbReference>
<dbReference type="InterPro" id="IPR029026">
    <property type="entry name" value="tRNA_m1G_MTases_N"/>
</dbReference>
<evidence type="ECO:0000313" key="6">
    <source>
        <dbReference type="Proteomes" id="UP000295662"/>
    </source>
</evidence>
<evidence type="ECO:0000259" key="4">
    <source>
        <dbReference type="SMART" id="SM00967"/>
    </source>
</evidence>
<dbReference type="PANTHER" id="PTHR43191:SF2">
    <property type="entry name" value="RRNA METHYLTRANSFERASE 3, MITOCHONDRIAL"/>
    <property type="match status" value="1"/>
</dbReference>
<dbReference type="Gene3D" id="3.30.1330.30">
    <property type="match status" value="1"/>
</dbReference>
<evidence type="ECO:0000313" key="5">
    <source>
        <dbReference type="EMBL" id="TDU64260.1"/>
    </source>
</evidence>
<comment type="similarity">
    <text evidence="1">Belongs to the class IV-like SAM-binding methyltransferase superfamily. RNA methyltransferase TrmH family.</text>
</comment>
<dbReference type="InterPro" id="IPR029028">
    <property type="entry name" value="Alpha/beta_knot_MTases"/>
</dbReference>
<dbReference type="RefSeq" id="WP_166647395.1">
    <property type="nucleotide sequence ID" value="NZ_SOCA01000011.1"/>
</dbReference>
<proteinExistence type="inferred from homology"/>
<dbReference type="GO" id="GO:0006396">
    <property type="term" value="P:RNA processing"/>
    <property type="evidence" value="ECO:0007669"/>
    <property type="project" value="InterPro"/>
</dbReference>
<organism evidence="5 6">
    <name type="scientific">Prosthecobacter fusiformis</name>
    <dbReference type="NCBI Taxonomy" id="48464"/>
    <lineage>
        <taxon>Bacteria</taxon>
        <taxon>Pseudomonadati</taxon>
        <taxon>Verrucomicrobiota</taxon>
        <taxon>Verrucomicrobiia</taxon>
        <taxon>Verrucomicrobiales</taxon>
        <taxon>Verrucomicrobiaceae</taxon>
        <taxon>Prosthecobacter</taxon>
    </lineage>
</organism>
<dbReference type="Proteomes" id="UP000295662">
    <property type="component" value="Unassembled WGS sequence"/>
</dbReference>
<protein>
    <submittedName>
        <fullName evidence="5">TrmH family RNA methyltransferase</fullName>
    </submittedName>
</protein>
<dbReference type="GO" id="GO:0032259">
    <property type="term" value="P:methylation"/>
    <property type="evidence" value="ECO:0007669"/>
    <property type="project" value="UniProtKB-KW"/>
</dbReference>
<keyword evidence="6" id="KW-1185">Reference proteome</keyword>
<dbReference type="InterPro" id="IPR029064">
    <property type="entry name" value="Ribosomal_eL30-like_sf"/>
</dbReference>
<dbReference type="GO" id="GO:0008173">
    <property type="term" value="F:RNA methyltransferase activity"/>
    <property type="evidence" value="ECO:0007669"/>
    <property type="project" value="InterPro"/>
</dbReference>
<dbReference type="GO" id="GO:0003723">
    <property type="term" value="F:RNA binding"/>
    <property type="evidence" value="ECO:0007669"/>
    <property type="project" value="InterPro"/>
</dbReference>
<dbReference type="EMBL" id="SOCA01000011">
    <property type="protein sequence ID" value="TDU64260.1"/>
    <property type="molecule type" value="Genomic_DNA"/>
</dbReference>
<dbReference type="GO" id="GO:0005737">
    <property type="term" value="C:cytoplasm"/>
    <property type="evidence" value="ECO:0007669"/>
    <property type="project" value="UniProtKB-ARBA"/>
</dbReference>
<evidence type="ECO:0000256" key="1">
    <source>
        <dbReference type="ARBA" id="ARBA00007228"/>
    </source>
</evidence>
<evidence type="ECO:0000256" key="2">
    <source>
        <dbReference type="ARBA" id="ARBA00022603"/>
    </source>
</evidence>
<dbReference type="InterPro" id="IPR051259">
    <property type="entry name" value="rRNA_Methyltransferase"/>
</dbReference>
<comment type="caution">
    <text evidence="5">The sequence shown here is derived from an EMBL/GenBank/DDBJ whole genome shotgun (WGS) entry which is preliminary data.</text>
</comment>
<dbReference type="SUPFAM" id="SSF55315">
    <property type="entry name" value="L30e-like"/>
    <property type="match status" value="1"/>
</dbReference>
<dbReference type="InterPro" id="IPR001537">
    <property type="entry name" value="SpoU_MeTrfase"/>
</dbReference>
<dbReference type="SMART" id="SM00967">
    <property type="entry name" value="SpoU_sub_bind"/>
    <property type="match status" value="1"/>
</dbReference>
<dbReference type="InterPro" id="IPR013123">
    <property type="entry name" value="SpoU_subst-bd"/>
</dbReference>
<dbReference type="SUPFAM" id="SSF75217">
    <property type="entry name" value="alpha/beta knot"/>
    <property type="match status" value="1"/>
</dbReference>
<feature type="domain" description="RNA 2-O ribose methyltransferase substrate binding" evidence="4">
    <location>
        <begin position="27"/>
        <end position="103"/>
    </location>
</feature>
<gene>
    <name evidence="5" type="ORF">EI77_04146</name>
</gene>
<dbReference type="Pfam" id="PF00588">
    <property type="entry name" value="SpoU_methylase"/>
    <property type="match status" value="1"/>
</dbReference>
<keyword evidence="2 5" id="KW-0489">Methyltransferase</keyword>
<sequence>MQITSASNEKVKYARRVREGREAGVIFIEGLRLAEEAVSSGLTIEACFYEVSEKADARAEALLELLKGKGTSMLPATTEVVHSLGDTVQSQGIILLARRPQRGSERLRQTGSTLLLGLDRVQDPGNLGTLIRTAEAAGAGGIVSLKGSADAFSPKVLRSSMGSAFRLPLLEEASAADLQVLQSAQGFTMVAAAGDGEMDYTGYDWRQPTLLLLGNEGRGVAAELMQQCDVRLRIPMHAGVESLNVAAAGAVMLFEAARQRRISA</sequence>
<dbReference type="Gene3D" id="3.40.1280.10">
    <property type="match status" value="1"/>
</dbReference>
<name>A0A4V3FE29_9BACT</name>
<keyword evidence="3 5" id="KW-0808">Transferase</keyword>
<dbReference type="CDD" id="cd18095">
    <property type="entry name" value="SpoU-like_rRNA-MTase"/>
    <property type="match status" value="1"/>
</dbReference>
<dbReference type="Pfam" id="PF22435">
    <property type="entry name" value="MRM3-like_sub_bind"/>
    <property type="match status" value="1"/>
</dbReference>
<accession>A0A4V3FE29</accession>
<dbReference type="AlphaFoldDB" id="A0A4V3FE29"/>
<evidence type="ECO:0000256" key="3">
    <source>
        <dbReference type="ARBA" id="ARBA00022679"/>
    </source>
</evidence>